<dbReference type="Proteomes" id="UP000777438">
    <property type="component" value="Unassembled WGS sequence"/>
</dbReference>
<dbReference type="EMBL" id="JAGPYM010000001">
    <property type="protein sequence ID" value="KAH6900684.1"/>
    <property type="molecule type" value="Genomic_DNA"/>
</dbReference>
<proteinExistence type="predicted"/>
<comment type="caution">
    <text evidence="1">The sequence shown here is derived from an EMBL/GenBank/DDBJ whole genome shotgun (WGS) entry which is preliminary data.</text>
</comment>
<keyword evidence="2" id="KW-1185">Reference proteome</keyword>
<evidence type="ECO:0000313" key="1">
    <source>
        <dbReference type="EMBL" id="KAH6900684.1"/>
    </source>
</evidence>
<reference evidence="1 2" key="1">
    <citation type="journal article" date="2021" name="Nat. Commun.">
        <title>Genetic determinants of endophytism in the Arabidopsis root mycobiome.</title>
        <authorList>
            <person name="Mesny F."/>
            <person name="Miyauchi S."/>
            <person name="Thiergart T."/>
            <person name="Pickel B."/>
            <person name="Atanasova L."/>
            <person name="Karlsson M."/>
            <person name="Huettel B."/>
            <person name="Barry K.W."/>
            <person name="Haridas S."/>
            <person name="Chen C."/>
            <person name="Bauer D."/>
            <person name="Andreopoulos W."/>
            <person name="Pangilinan J."/>
            <person name="LaButti K."/>
            <person name="Riley R."/>
            <person name="Lipzen A."/>
            <person name="Clum A."/>
            <person name="Drula E."/>
            <person name="Henrissat B."/>
            <person name="Kohler A."/>
            <person name="Grigoriev I.V."/>
            <person name="Martin F.M."/>
            <person name="Hacquard S."/>
        </authorList>
    </citation>
    <scope>NUCLEOTIDE SEQUENCE [LARGE SCALE GENOMIC DNA]</scope>
    <source>
        <strain evidence="1 2">MPI-CAGE-CH-0241</strain>
    </source>
</reference>
<organism evidence="1 2">
    <name type="scientific">Thelonectria olida</name>
    <dbReference type="NCBI Taxonomy" id="1576542"/>
    <lineage>
        <taxon>Eukaryota</taxon>
        <taxon>Fungi</taxon>
        <taxon>Dikarya</taxon>
        <taxon>Ascomycota</taxon>
        <taxon>Pezizomycotina</taxon>
        <taxon>Sordariomycetes</taxon>
        <taxon>Hypocreomycetidae</taxon>
        <taxon>Hypocreales</taxon>
        <taxon>Nectriaceae</taxon>
        <taxon>Thelonectria</taxon>
    </lineage>
</organism>
<gene>
    <name evidence="1" type="ORF">B0T10DRAFT_471334</name>
</gene>
<accession>A0A9P8WIJ6</accession>
<dbReference type="OrthoDB" id="422736at2759"/>
<protein>
    <submittedName>
        <fullName evidence="1">Uncharacterized protein</fullName>
    </submittedName>
</protein>
<dbReference type="CDD" id="cd22997">
    <property type="entry name" value="GT_LH"/>
    <property type="match status" value="1"/>
</dbReference>
<sequence length="500" mass="56746">MSSLWSIWCFNSRRFLAFTVFAVIVVLIWTASPIDSIKDAYEYVSIPDFATTKTSRLHYLIPASQPKLNFCANVISVLANRYPIPVMLGYKGEGEFDAKATHLAKVRAIHRYLHTLPSKQDDDLVIVVDGYDVLAQLPAEAMIERYFEIVAMHDRHLADRYGLTVDEAHARGMRQSVIWGADKGCYPPMWDQPQCWALPPSFLPHNVYGRSTHDGALQYNDPVFINAGTAMGPVSDLRLQMDHALMLINNTYNEDFKYKNSDQYYMGKLLARQETSHTKALTGGTVPGLKGSRWLPPAADFDSNITDLHMAIDYESAFTCTQCGNEGWMRNLQFKNPDNTALMDADVGQEKESFKPFPIQMPGNVRTALVRLYESIVHDTPAEEWIRKIKLGTNVATGQIYGIYHGTCNKNNFKDRFKALWLYADARALLRAATEAFHANRPLAPRKIDGRYWVAPKYYPKDDTLYDPLGGVYTDYYDPKEQFIPLGKLCSAHLYDLFGN</sequence>
<evidence type="ECO:0000313" key="2">
    <source>
        <dbReference type="Proteomes" id="UP000777438"/>
    </source>
</evidence>
<name>A0A9P8WIJ6_9HYPO</name>
<dbReference type="PANTHER" id="PTHR36587">
    <property type="entry name" value="EXPRESSION SITE-ASSOCIATED GENE 3 (ESAG3)-LIKE PROTEIN"/>
    <property type="match status" value="1"/>
</dbReference>
<dbReference type="AlphaFoldDB" id="A0A9P8WIJ6"/>
<dbReference type="PANTHER" id="PTHR36587:SF2">
    <property type="entry name" value="EXPRESSION SITE-ASSOCIATED GENE 3 (ESAG3)-LIKE PROTEIN"/>
    <property type="match status" value="1"/>
</dbReference>